<evidence type="ECO:0008006" key="5">
    <source>
        <dbReference type="Google" id="ProtNLM"/>
    </source>
</evidence>
<name>D2QIC7_SPILD</name>
<dbReference type="RefSeq" id="WP_012927243.1">
    <property type="nucleotide sequence ID" value="NC_013730.1"/>
</dbReference>
<evidence type="ECO:0000259" key="2">
    <source>
        <dbReference type="Pfam" id="PF20432"/>
    </source>
</evidence>
<evidence type="ECO:0000313" key="3">
    <source>
        <dbReference type="EMBL" id="ADB38711.1"/>
    </source>
</evidence>
<evidence type="ECO:0000313" key="4">
    <source>
        <dbReference type="Proteomes" id="UP000002028"/>
    </source>
</evidence>
<dbReference type="HOGENOM" id="CLU_109353_4_0_10"/>
<dbReference type="KEGG" id="sli:Slin_2695"/>
<reference evidence="3 4" key="1">
    <citation type="journal article" date="2010" name="Stand. Genomic Sci.">
        <title>Complete genome sequence of Spirosoma linguale type strain (1).</title>
        <authorList>
            <person name="Lail K."/>
            <person name="Sikorski J."/>
            <person name="Saunders E."/>
            <person name="Lapidus A."/>
            <person name="Glavina Del Rio T."/>
            <person name="Copeland A."/>
            <person name="Tice H."/>
            <person name="Cheng J.-F."/>
            <person name="Lucas S."/>
            <person name="Nolan M."/>
            <person name="Bruce D."/>
            <person name="Goodwin L."/>
            <person name="Pitluck S."/>
            <person name="Ivanova N."/>
            <person name="Mavromatis K."/>
            <person name="Ovchinnikova G."/>
            <person name="Pati A."/>
            <person name="Chen A."/>
            <person name="Palaniappan K."/>
            <person name="Land M."/>
            <person name="Hauser L."/>
            <person name="Chang Y.-J."/>
            <person name="Jeffries C.D."/>
            <person name="Chain P."/>
            <person name="Brettin T."/>
            <person name="Detter J.C."/>
            <person name="Schuetze A."/>
            <person name="Rohde M."/>
            <person name="Tindall B.J."/>
            <person name="Goeker M."/>
            <person name="Bristow J."/>
            <person name="Eisen J.A."/>
            <person name="Markowitz V."/>
            <person name="Hugenholtz P."/>
            <person name="Kyrpides N.C."/>
            <person name="Klenk H.-P."/>
            <person name="Chen F."/>
        </authorList>
    </citation>
    <scope>NUCLEOTIDE SEQUENCE [LARGE SCALE GENOMIC DNA]</scope>
    <source>
        <strain evidence="4">ATCC 33905 / DSM 74 / LMG 10896 / Claus 1</strain>
    </source>
</reference>
<dbReference type="Proteomes" id="UP000002028">
    <property type="component" value="Chromosome"/>
</dbReference>
<dbReference type="InterPro" id="IPR024467">
    <property type="entry name" value="Xre/MbcA/ParS-like_toxin-bd"/>
</dbReference>
<protein>
    <recommendedName>
        <fullName evidence="5">Antitoxin Xre/MbcA/ParS-like toxin-binding domain-containing protein</fullName>
    </recommendedName>
</protein>
<organism evidence="3 4">
    <name type="scientific">Spirosoma linguale (strain ATCC 33905 / DSM 74 / LMG 10896 / Claus 1)</name>
    <dbReference type="NCBI Taxonomy" id="504472"/>
    <lineage>
        <taxon>Bacteria</taxon>
        <taxon>Pseudomonadati</taxon>
        <taxon>Bacteroidota</taxon>
        <taxon>Cytophagia</taxon>
        <taxon>Cytophagales</taxon>
        <taxon>Cytophagaceae</taxon>
        <taxon>Spirosoma</taxon>
    </lineage>
</organism>
<dbReference type="InterPro" id="IPR011979">
    <property type="entry name" value="Antitox_Xre"/>
</dbReference>
<dbReference type="GO" id="GO:0003677">
    <property type="term" value="F:DNA binding"/>
    <property type="evidence" value="ECO:0007669"/>
    <property type="project" value="InterPro"/>
</dbReference>
<feature type="domain" description="Antitoxin Xre/MbcA/ParS-like toxin-binding" evidence="1">
    <location>
        <begin position="115"/>
        <end position="163"/>
    </location>
</feature>
<sequence length="166" mass="18947">MNSYLYKLVVNQQHQANQLTMQVSIPQIMTALGGDSVVKRRVETTFDLIDLVNEGLPMQSVKFLQDNLGFSNRLMSHLLAISESTYQRRIRAKSSLTKDETEKVISLSELYAKGIDILGSPEKFHYWLDSPNYALGNRKPIDLLNSTVGRQEAMEILFRIQYGIYS</sequence>
<keyword evidence="4" id="KW-1185">Reference proteome</keyword>
<dbReference type="Pfam" id="PF09722">
    <property type="entry name" value="Xre_MbcA_ParS_C"/>
    <property type="match status" value="1"/>
</dbReference>
<gene>
    <name evidence="3" type="ordered locus">Slin_2695</name>
</gene>
<dbReference type="Pfam" id="PF20432">
    <property type="entry name" value="Xre-like-HTH"/>
    <property type="match status" value="1"/>
</dbReference>
<feature type="domain" description="Antitoxin Xre-like helix-turn-helix" evidence="2">
    <location>
        <begin position="47"/>
        <end position="105"/>
    </location>
</feature>
<proteinExistence type="predicted"/>
<dbReference type="STRING" id="504472.Slin_2695"/>
<dbReference type="EMBL" id="CP001769">
    <property type="protein sequence ID" value="ADB38711.1"/>
    <property type="molecule type" value="Genomic_DNA"/>
</dbReference>
<dbReference type="NCBIfam" id="TIGR02293">
    <property type="entry name" value="TAS_TIGR02293"/>
    <property type="match status" value="1"/>
</dbReference>
<dbReference type="InterPro" id="IPR046847">
    <property type="entry name" value="Xre-like_HTH"/>
</dbReference>
<dbReference type="eggNOG" id="COG5642">
    <property type="taxonomic scope" value="Bacteria"/>
</dbReference>
<accession>D2QIC7</accession>
<dbReference type="AlphaFoldDB" id="D2QIC7"/>
<evidence type="ECO:0000259" key="1">
    <source>
        <dbReference type="Pfam" id="PF09722"/>
    </source>
</evidence>